<organism evidence="2 3">
    <name type="scientific">Bdellovibrio svalbardensis</name>
    <dbReference type="NCBI Taxonomy" id="2972972"/>
    <lineage>
        <taxon>Bacteria</taxon>
        <taxon>Pseudomonadati</taxon>
        <taxon>Bdellovibrionota</taxon>
        <taxon>Bdellovibrionia</taxon>
        <taxon>Bdellovibrionales</taxon>
        <taxon>Pseudobdellovibrionaceae</taxon>
        <taxon>Bdellovibrio</taxon>
    </lineage>
</organism>
<evidence type="ECO:0000256" key="1">
    <source>
        <dbReference type="SAM" id="SignalP"/>
    </source>
</evidence>
<dbReference type="RefSeq" id="WP_277578559.1">
    <property type="nucleotide sequence ID" value="NZ_JANRMI010000003.1"/>
</dbReference>
<dbReference type="InterPro" id="IPR023614">
    <property type="entry name" value="Porin_dom_sf"/>
</dbReference>
<evidence type="ECO:0000313" key="3">
    <source>
        <dbReference type="Proteomes" id="UP001152321"/>
    </source>
</evidence>
<evidence type="ECO:0000313" key="2">
    <source>
        <dbReference type="EMBL" id="MDG0817083.1"/>
    </source>
</evidence>
<keyword evidence="3" id="KW-1185">Reference proteome</keyword>
<protein>
    <submittedName>
        <fullName evidence="2">OprO/OprP family phosphate-selective porin</fullName>
    </submittedName>
</protein>
<feature type="chain" id="PRO_5045958269" evidence="1">
    <location>
        <begin position="23"/>
        <end position="378"/>
    </location>
</feature>
<dbReference type="InterPro" id="IPR010870">
    <property type="entry name" value="Porin_O/P"/>
</dbReference>
<comment type="caution">
    <text evidence="2">The sequence shown here is derived from an EMBL/GenBank/DDBJ whole genome shotgun (WGS) entry which is preliminary data.</text>
</comment>
<dbReference type="Proteomes" id="UP001152321">
    <property type="component" value="Unassembled WGS sequence"/>
</dbReference>
<accession>A0ABT6DPL5</accession>
<name>A0ABT6DPL5_9BACT</name>
<dbReference type="Gene3D" id="2.40.160.10">
    <property type="entry name" value="Porin"/>
    <property type="match status" value="1"/>
</dbReference>
<dbReference type="Pfam" id="PF07396">
    <property type="entry name" value="Porin_O_P"/>
    <property type="match status" value="1"/>
</dbReference>
<proteinExistence type="predicted"/>
<gene>
    <name evidence="2" type="ORF">NWE73_11945</name>
</gene>
<dbReference type="EMBL" id="JANRMI010000003">
    <property type="protein sequence ID" value="MDG0817083.1"/>
    <property type="molecule type" value="Genomic_DNA"/>
</dbReference>
<reference evidence="2" key="1">
    <citation type="submission" date="2022-08" db="EMBL/GenBank/DDBJ databases">
        <title>Novel Bdellovibrio Species Isolated from Svalbard: Designation Bdellovibrio svalbardensis.</title>
        <authorList>
            <person name="Mitchell R.J."/>
            <person name="Choi S.Y."/>
        </authorList>
    </citation>
    <scope>NUCLEOTIDE SEQUENCE</scope>
    <source>
        <strain evidence="2">PAP01</strain>
    </source>
</reference>
<keyword evidence="1" id="KW-0732">Signal</keyword>
<dbReference type="SUPFAM" id="SSF56935">
    <property type="entry name" value="Porins"/>
    <property type="match status" value="1"/>
</dbReference>
<sequence length="378" mass="41663">MKKFLMAATLATTTMAATAAHAGSISYDFRGDYQSADYNKNAESVTAPTGGATKNSDFSRMYFKIARLDFKGNMNEDLSYRVRWTFYGNTPAVGTRDNIWNNIQLAYITQKLGSGFSVTLGKLYSDIGGFEGAMSGADLYLTSESYSHKFGNDQLASRSYGTGDGNILYMTGAKVDYTFADQVFSAMILNPAQDETTGSGAFNQTSNAWGLVYKGSFMEKAISLIASYHELPGTNNPQGAPTSYTSDDKSKMYSAGFKWDATPVMASIEYIGQQNDYKPAASSFTDKMDSVVVKAAWTGWEQWTPRLEFTSTTEKVDSASATNKFTGYGAIIEYKPRKDDIYRYHLAYQNIKETPETGSDLTRQEIVLGARLMGDFLK</sequence>
<feature type="signal peptide" evidence="1">
    <location>
        <begin position="1"/>
        <end position="22"/>
    </location>
</feature>